<dbReference type="RefSeq" id="WP_326076598.1">
    <property type="nucleotide sequence ID" value="NZ_JARLKY010000124.1"/>
</dbReference>
<reference evidence="1 2" key="1">
    <citation type="submission" date="2023-03" db="EMBL/GenBank/DDBJ databases">
        <title>Bacillus Genome Sequencing.</title>
        <authorList>
            <person name="Dunlap C."/>
        </authorList>
    </citation>
    <scope>NUCLEOTIDE SEQUENCE [LARGE SCALE GENOMIC DNA]</scope>
    <source>
        <strain evidence="1 2">BD-533</strain>
    </source>
</reference>
<keyword evidence="2" id="KW-1185">Reference proteome</keyword>
<gene>
    <name evidence="1" type="ORF">P4I72_35485</name>
</gene>
<proteinExistence type="predicted"/>
<protein>
    <submittedName>
        <fullName evidence="1">Uncharacterized protein</fullName>
    </submittedName>
</protein>
<dbReference type="EMBL" id="JARLKY010000124">
    <property type="protein sequence ID" value="MEC0232418.1"/>
    <property type="molecule type" value="Genomic_DNA"/>
</dbReference>
<name>A0ABU6GDX2_9BACL</name>
<comment type="caution">
    <text evidence="1">The sequence shown here is derived from an EMBL/GenBank/DDBJ whole genome shotgun (WGS) entry which is preliminary data.</text>
</comment>
<evidence type="ECO:0000313" key="1">
    <source>
        <dbReference type="EMBL" id="MEC0232418.1"/>
    </source>
</evidence>
<dbReference type="Proteomes" id="UP001338137">
    <property type="component" value="Unassembled WGS sequence"/>
</dbReference>
<sequence>MSQGKGNISPNGHLFTVEILIEETTNGLAMEKLLHLLNTNTVKDYQILKGIDLGKLIELNKKKDSAPSLQTSKKAVEAPLAAAPPEAKAAISEAAAAIVQQLEKYKANNTLIRLTVIKGKGIKLNLPCRILNYDDSNQNVTVYHVDEKKVYLFKLNEIDDYVATS</sequence>
<evidence type="ECO:0000313" key="2">
    <source>
        <dbReference type="Proteomes" id="UP001338137"/>
    </source>
</evidence>
<organism evidence="1 2">
    <name type="scientific">Paenibacillus alba</name>
    <dbReference type="NCBI Taxonomy" id="1197127"/>
    <lineage>
        <taxon>Bacteria</taxon>
        <taxon>Bacillati</taxon>
        <taxon>Bacillota</taxon>
        <taxon>Bacilli</taxon>
        <taxon>Bacillales</taxon>
        <taxon>Paenibacillaceae</taxon>
        <taxon>Paenibacillus</taxon>
    </lineage>
</organism>
<accession>A0ABU6GDX2</accession>